<dbReference type="SUPFAM" id="SSF48264">
    <property type="entry name" value="Cytochrome P450"/>
    <property type="match status" value="1"/>
</dbReference>
<proteinExistence type="inferred from homology"/>
<keyword evidence="4" id="KW-0812">Transmembrane</keyword>
<dbReference type="Pfam" id="PF00067">
    <property type="entry name" value="p450"/>
    <property type="match status" value="1"/>
</dbReference>
<dbReference type="Gene3D" id="1.10.630.10">
    <property type="entry name" value="Cytochrome P450"/>
    <property type="match status" value="1"/>
</dbReference>
<keyword evidence="2" id="KW-0479">Metal-binding</keyword>
<dbReference type="Gramene" id="OMP12373">
    <property type="protein sequence ID" value="OMP12373"/>
    <property type="gene ID" value="CCACVL1_00019"/>
</dbReference>
<dbReference type="GO" id="GO:0004497">
    <property type="term" value="F:monooxygenase activity"/>
    <property type="evidence" value="ECO:0007669"/>
    <property type="project" value="InterPro"/>
</dbReference>
<feature type="transmembrane region" description="Helical" evidence="4">
    <location>
        <begin position="6"/>
        <end position="29"/>
    </location>
</feature>
<dbReference type="GO" id="GO:0016125">
    <property type="term" value="P:sterol metabolic process"/>
    <property type="evidence" value="ECO:0007669"/>
    <property type="project" value="TreeGrafter"/>
</dbReference>
<dbReference type="STRING" id="210143.A0A1R3KZ35"/>
<dbReference type="OMA" id="YVEMISH"/>
<keyword evidence="6" id="KW-1185">Reference proteome</keyword>
<comment type="similarity">
    <text evidence="1">Belongs to the cytochrome P450 family.</text>
</comment>
<dbReference type="InterPro" id="IPR001128">
    <property type="entry name" value="Cyt_P450"/>
</dbReference>
<dbReference type="GO" id="GO:0005506">
    <property type="term" value="F:iron ion binding"/>
    <property type="evidence" value="ECO:0007669"/>
    <property type="project" value="InterPro"/>
</dbReference>
<gene>
    <name evidence="5" type="ORF">CCACVL1_00019</name>
</gene>
<dbReference type="EMBL" id="AWWV01000058">
    <property type="protein sequence ID" value="OMP12373.1"/>
    <property type="molecule type" value="Genomic_DNA"/>
</dbReference>
<protein>
    <submittedName>
        <fullName evidence="5">Cytochrome P450</fullName>
    </submittedName>
</protein>
<sequence>MDIDSLIPYLLHLIVLHVSVAVGAIYLVYKYKSAAGNLPPGRKGLPYAGETLEFASASRSGCPEKFIRERSGKYSADVFRTSLLGEDMAIFCGAAGNKFLFTSQNKYVTSWWPKGLVKPFMGDFDNQQDQAAKLHLPSVLPLLKPDSLKQYTPIMDMMAKEHLHKYWWSPNPNPNNEQQVIQVFPLSKKYTFALACRLFMSVEDEQEVENLATPFVLATAGLVSVPIDLPGTTFHRAIKAGRLTRQQLLALVTNKKNELLAVNGRQRQTDLVDSMLMEGLPEIEVVKILIALFVASYDTTSAVLTFTISYLSDYPHIYNRVLQEHKDIVRSKEVGEALTWEDIQKMKYTWCVVCEAMRLTPPAYGAFREAKTDFTFAGYTIPKGWKVS</sequence>
<evidence type="ECO:0000256" key="2">
    <source>
        <dbReference type="ARBA" id="ARBA00022723"/>
    </source>
</evidence>
<accession>A0A1R3KZ35</accession>
<dbReference type="GO" id="GO:0016705">
    <property type="term" value="F:oxidoreductase activity, acting on paired donors, with incorporation or reduction of molecular oxygen"/>
    <property type="evidence" value="ECO:0007669"/>
    <property type="project" value="InterPro"/>
</dbReference>
<comment type="caution">
    <text evidence="5">The sequence shown here is derived from an EMBL/GenBank/DDBJ whole genome shotgun (WGS) entry which is preliminary data.</text>
</comment>
<dbReference type="InterPro" id="IPR036396">
    <property type="entry name" value="Cyt_P450_sf"/>
</dbReference>
<organism evidence="5 6">
    <name type="scientific">Corchorus capsularis</name>
    <name type="common">Jute</name>
    <dbReference type="NCBI Taxonomy" id="210143"/>
    <lineage>
        <taxon>Eukaryota</taxon>
        <taxon>Viridiplantae</taxon>
        <taxon>Streptophyta</taxon>
        <taxon>Embryophyta</taxon>
        <taxon>Tracheophyta</taxon>
        <taxon>Spermatophyta</taxon>
        <taxon>Magnoliopsida</taxon>
        <taxon>eudicotyledons</taxon>
        <taxon>Gunneridae</taxon>
        <taxon>Pentapetalae</taxon>
        <taxon>rosids</taxon>
        <taxon>malvids</taxon>
        <taxon>Malvales</taxon>
        <taxon>Malvaceae</taxon>
        <taxon>Grewioideae</taxon>
        <taxon>Apeibeae</taxon>
        <taxon>Corchorus</taxon>
    </lineage>
</organism>
<dbReference type="GO" id="GO:0020037">
    <property type="term" value="F:heme binding"/>
    <property type="evidence" value="ECO:0007669"/>
    <property type="project" value="InterPro"/>
</dbReference>
<keyword evidence="4" id="KW-1133">Transmembrane helix</keyword>
<keyword evidence="4" id="KW-0472">Membrane</keyword>
<evidence type="ECO:0000313" key="6">
    <source>
        <dbReference type="Proteomes" id="UP000188268"/>
    </source>
</evidence>
<dbReference type="PANTHER" id="PTHR24286:SF53">
    <property type="entry name" value="BETA-AMYRIN 28-OXIDASE-LIKE"/>
    <property type="match status" value="1"/>
</dbReference>
<dbReference type="PANTHER" id="PTHR24286">
    <property type="entry name" value="CYTOCHROME P450 26"/>
    <property type="match status" value="1"/>
</dbReference>
<keyword evidence="3" id="KW-0408">Iron</keyword>
<dbReference type="Proteomes" id="UP000188268">
    <property type="component" value="Unassembled WGS sequence"/>
</dbReference>
<evidence type="ECO:0000256" key="3">
    <source>
        <dbReference type="ARBA" id="ARBA00023004"/>
    </source>
</evidence>
<name>A0A1R3KZ35_COCAP</name>
<evidence type="ECO:0000256" key="1">
    <source>
        <dbReference type="ARBA" id="ARBA00010617"/>
    </source>
</evidence>
<evidence type="ECO:0000256" key="4">
    <source>
        <dbReference type="SAM" id="Phobius"/>
    </source>
</evidence>
<evidence type="ECO:0000313" key="5">
    <source>
        <dbReference type="EMBL" id="OMP12373.1"/>
    </source>
</evidence>
<reference evidence="5 6" key="1">
    <citation type="submission" date="2013-09" db="EMBL/GenBank/DDBJ databases">
        <title>Corchorus capsularis genome sequencing.</title>
        <authorList>
            <person name="Alam M."/>
            <person name="Haque M.S."/>
            <person name="Islam M.S."/>
            <person name="Emdad E.M."/>
            <person name="Islam M.M."/>
            <person name="Ahmed B."/>
            <person name="Halim A."/>
            <person name="Hossen Q.M.M."/>
            <person name="Hossain M.Z."/>
            <person name="Ahmed R."/>
            <person name="Khan M.M."/>
            <person name="Islam R."/>
            <person name="Rashid M.M."/>
            <person name="Khan S.A."/>
            <person name="Rahman M.S."/>
            <person name="Alam M."/>
        </authorList>
    </citation>
    <scope>NUCLEOTIDE SEQUENCE [LARGE SCALE GENOMIC DNA]</scope>
    <source>
        <strain evidence="6">cv. CVL-1</strain>
        <tissue evidence="5">Whole seedling</tissue>
    </source>
</reference>
<dbReference type="OrthoDB" id="3945418at2759"/>
<dbReference type="AlphaFoldDB" id="A0A1R3KZ35"/>